<evidence type="ECO:0000313" key="1">
    <source>
        <dbReference type="EMBL" id="KON87754.1"/>
    </source>
</evidence>
<dbReference type="PATRIC" id="fig|1459.3.peg.2930"/>
<reference evidence="2" key="1">
    <citation type="submission" date="2015-07" db="EMBL/GenBank/DDBJ databases">
        <title>Fjat-10036 dsm4.</title>
        <authorList>
            <person name="Liu B."/>
            <person name="Wang J."/>
            <person name="Zhu Y."/>
            <person name="Liu G."/>
            <person name="Chen Q."/>
            <person name="Chen Z."/>
            <person name="Lan J."/>
            <person name="Che J."/>
            <person name="Ge C."/>
            <person name="Shi H."/>
            <person name="Pan Z."/>
            <person name="Liu X."/>
        </authorList>
    </citation>
    <scope>NUCLEOTIDE SEQUENCE [LARGE SCALE GENOMIC DNA]</scope>
    <source>
        <strain evidence="2">DSM 4</strain>
    </source>
</reference>
<dbReference type="AlphaFoldDB" id="A0A0M0GD28"/>
<comment type="caution">
    <text evidence="1">The sequence shown here is derived from an EMBL/GenBank/DDBJ whole genome shotgun (WGS) entry which is preliminary data.</text>
</comment>
<organism evidence="1 2">
    <name type="scientific">Sporosarcina globispora</name>
    <name type="common">Bacillus globisporus</name>
    <dbReference type="NCBI Taxonomy" id="1459"/>
    <lineage>
        <taxon>Bacteria</taxon>
        <taxon>Bacillati</taxon>
        <taxon>Bacillota</taxon>
        <taxon>Bacilli</taxon>
        <taxon>Bacillales</taxon>
        <taxon>Caryophanaceae</taxon>
        <taxon>Sporosarcina</taxon>
    </lineage>
</organism>
<dbReference type="Proteomes" id="UP000037109">
    <property type="component" value="Unassembled WGS sequence"/>
</dbReference>
<evidence type="ECO:0000313" key="2">
    <source>
        <dbReference type="Proteomes" id="UP000037109"/>
    </source>
</evidence>
<protein>
    <recommendedName>
        <fullName evidence="3">Polymerase beta nucleotidyltransferase domain-containing protein</fullName>
    </recommendedName>
</protein>
<keyword evidence="2" id="KW-1185">Reference proteome</keyword>
<dbReference type="EMBL" id="LGUF01000007">
    <property type="protein sequence ID" value="KON87754.1"/>
    <property type="molecule type" value="Genomic_DNA"/>
</dbReference>
<proteinExistence type="predicted"/>
<sequence>MGLHDKYKGRDSEFPRYRERIMHFIEKDLINDKNVLSVFYGSSIGENNIDLFSDIDLRILQIFRDE</sequence>
<accession>A0A0M0GD28</accession>
<name>A0A0M0GD28_SPOGL</name>
<evidence type="ECO:0008006" key="3">
    <source>
        <dbReference type="Google" id="ProtNLM"/>
    </source>
</evidence>
<gene>
    <name evidence="1" type="ORF">AF332_13560</name>
</gene>